<dbReference type="SMART" id="SM00028">
    <property type="entry name" value="TPR"/>
    <property type="match status" value="3"/>
</dbReference>
<feature type="compositionally biased region" description="Acidic residues" evidence="5">
    <location>
        <begin position="1"/>
        <end position="13"/>
    </location>
</feature>
<name>A0A478EBR9_TALPI</name>
<feature type="compositionally biased region" description="Low complexity" evidence="5">
    <location>
        <begin position="25"/>
        <end position="42"/>
    </location>
</feature>
<evidence type="ECO:0000256" key="1">
    <source>
        <dbReference type="ARBA" id="ARBA00022737"/>
    </source>
</evidence>
<dbReference type="InterPro" id="IPR019734">
    <property type="entry name" value="TPR_rpt"/>
</dbReference>
<dbReference type="PANTHER" id="PTHR46035">
    <property type="entry name" value="TETRATRICOPEPTIDE REPEAT PROTEIN 4"/>
    <property type="match status" value="1"/>
</dbReference>
<accession>A0A478EBR9</accession>
<dbReference type="GO" id="GO:0030544">
    <property type="term" value="F:Hsp70 protein binding"/>
    <property type="evidence" value="ECO:0007669"/>
    <property type="project" value="TreeGrafter"/>
</dbReference>
<evidence type="ECO:0000313" key="7">
    <source>
        <dbReference type="EMBL" id="GAM42530.1"/>
    </source>
</evidence>
<dbReference type="PROSITE" id="PS50005">
    <property type="entry name" value="TPR"/>
    <property type="match status" value="1"/>
</dbReference>
<dbReference type="FunFam" id="1.25.40.10:FF:000611">
    <property type="entry name" value="TPR repeat protein"/>
    <property type="match status" value="1"/>
</dbReference>
<dbReference type="AlphaFoldDB" id="A0A478EBR9"/>
<evidence type="ECO:0000256" key="4">
    <source>
        <dbReference type="PROSITE-ProRule" id="PRU00339"/>
    </source>
</evidence>
<dbReference type="InterPro" id="IPR044059">
    <property type="entry name" value="Csn1/TTC4_wheel"/>
</dbReference>
<evidence type="ECO:0000256" key="2">
    <source>
        <dbReference type="ARBA" id="ARBA00022803"/>
    </source>
</evidence>
<dbReference type="GO" id="GO:0051879">
    <property type="term" value="F:Hsp90 protein binding"/>
    <property type="evidence" value="ECO:0007669"/>
    <property type="project" value="InterPro"/>
</dbReference>
<comment type="similarity">
    <text evidence="3">Belongs to the TTC4 family.</text>
</comment>
<dbReference type="Proteomes" id="UP000053095">
    <property type="component" value="Unassembled WGS sequence"/>
</dbReference>
<proteinExistence type="inferred from homology"/>
<dbReference type="InterPro" id="IPR011990">
    <property type="entry name" value="TPR-like_helical_dom_sf"/>
</dbReference>
<keyword evidence="8" id="KW-1185">Reference proteome</keyword>
<feature type="repeat" description="TPR" evidence="4">
    <location>
        <begin position="214"/>
        <end position="247"/>
    </location>
</feature>
<feature type="domain" description="Cns1/TTC4 wheel" evidence="6">
    <location>
        <begin position="315"/>
        <end position="425"/>
    </location>
</feature>
<dbReference type="PANTHER" id="PTHR46035:SF1">
    <property type="entry name" value="TETRATRICOPEPTIDE REPEAT PROTEIN 4"/>
    <property type="match status" value="1"/>
</dbReference>
<evidence type="ECO:0000259" key="6">
    <source>
        <dbReference type="Pfam" id="PF18972"/>
    </source>
</evidence>
<dbReference type="Pfam" id="PF18972">
    <property type="entry name" value="Wheel"/>
    <property type="match status" value="1"/>
</dbReference>
<sequence length="432" mass="48520">MGQIEELPDDYDESQPQPQAPPPSTSTAPSTETPEIPPTLLSNDNIPFPIIPEKVQNADPLAPELPPAMASIRSYTPDQLADMMNKTPLFMTDLDHAGDEEGENVMLEAIRALQYEGTRGEVALSFREQGNEAAKLKNWTDAKEFYTKAIAVLNVKKEDDKWEKPTDLEKEEKMLREAREACYANRALCNLELKNYRSTTLDCAQALKVNPRNVKAYYRSSMALLSLDKIAEATDTVLRGLAIDPNNKSLQQVSEKIAARKEVLDKIAARKRKEEETKQKEKLLVSTALQARQIKVRKTDAKPDMEDARVALTPDPLSPESTLVFPVMFLYPMDAQTDFIKAFSEMDCINDHLEYLLPLPWDAKQEYQSAMVDCYMETVTGGLVKVGKKLPLLQVLSGGKVEVVDELVRIIVVPRGKTTRFVEEFKARKGKS</sequence>
<dbReference type="EMBL" id="DF933840">
    <property type="protein sequence ID" value="GAM42530.1"/>
    <property type="molecule type" value="Genomic_DNA"/>
</dbReference>
<dbReference type="GO" id="GO:0005829">
    <property type="term" value="C:cytosol"/>
    <property type="evidence" value="ECO:0007669"/>
    <property type="project" value="TreeGrafter"/>
</dbReference>
<evidence type="ECO:0000256" key="3">
    <source>
        <dbReference type="ARBA" id="ARBA00023602"/>
    </source>
</evidence>
<feature type="region of interest" description="Disordered" evidence="5">
    <location>
        <begin position="1"/>
        <end position="47"/>
    </location>
</feature>
<reference evidence="8" key="1">
    <citation type="journal article" date="2015" name="Genome Announc.">
        <title>Draft genome sequence of Talaromyces cellulolyticus strain Y-94, a source of lignocellulosic biomass-degrading enzymes.</title>
        <authorList>
            <person name="Fujii T."/>
            <person name="Koike H."/>
            <person name="Sawayama S."/>
            <person name="Yano S."/>
            <person name="Inoue H."/>
        </authorList>
    </citation>
    <scope>NUCLEOTIDE SEQUENCE [LARGE SCALE GENOMIC DNA]</scope>
    <source>
        <strain evidence="8">Y-94</strain>
    </source>
</reference>
<organism evidence="7 8">
    <name type="scientific">Talaromyces pinophilus</name>
    <name type="common">Penicillium pinophilum</name>
    <dbReference type="NCBI Taxonomy" id="128442"/>
    <lineage>
        <taxon>Eukaryota</taxon>
        <taxon>Fungi</taxon>
        <taxon>Dikarya</taxon>
        <taxon>Ascomycota</taxon>
        <taxon>Pezizomycotina</taxon>
        <taxon>Eurotiomycetes</taxon>
        <taxon>Eurotiomycetidae</taxon>
        <taxon>Eurotiales</taxon>
        <taxon>Trichocomaceae</taxon>
        <taxon>Talaromyces</taxon>
        <taxon>Talaromyces sect. Talaromyces</taxon>
    </lineage>
</organism>
<protein>
    <recommendedName>
        <fullName evidence="6">Cns1/TTC4 wheel domain-containing protein</fullName>
    </recommendedName>
</protein>
<gene>
    <name evidence="7" type="ORF">TCE0_044f16589</name>
</gene>
<dbReference type="GO" id="GO:0006457">
    <property type="term" value="P:protein folding"/>
    <property type="evidence" value="ECO:0007669"/>
    <property type="project" value="TreeGrafter"/>
</dbReference>
<dbReference type="CDD" id="cd21381">
    <property type="entry name" value="CTWD_TTC4"/>
    <property type="match status" value="1"/>
</dbReference>
<keyword evidence="1" id="KW-0677">Repeat</keyword>
<evidence type="ECO:0000313" key="8">
    <source>
        <dbReference type="Proteomes" id="UP000053095"/>
    </source>
</evidence>
<dbReference type="Gene3D" id="1.25.40.10">
    <property type="entry name" value="Tetratricopeptide repeat domain"/>
    <property type="match status" value="1"/>
</dbReference>
<dbReference type="SUPFAM" id="SSF48452">
    <property type="entry name" value="TPR-like"/>
    <property type="match status" value="1"/>
</dbReference>
<evidence type="ECO:0000256" key="5">
    <source>
        <dbReference type="SAM" id="MobiDB-lite"/>
    </source>
</evidence>
<keyword evidence="2 4" id="KW-0802">TPR repeat</keyword>
<dbReference type="GO" id="GO:0005634">
    <property type="term" value="C:nucleus"/>
    <property type="evidence" value="ECO:0007669"/>
    <property type="project" value="TreeGrafter"/>
</dbReference>